<keyword evidence="4 6" id="KW-1133">Transmembrane helix</keyword>
<evidence type="ECO:0000259" key="7">
    <source>
        <dbReference type="Pfam" id="PF00892"/>
    </source>
</evidence>
<evidence type="ECO:0000256" key="6">
    <source>
        <dbReference type="SAM" id="Phobius"/>
    </source>
</evidence>
<keyword evidence="3 6" id="KW-0812">Transmembrane</keyword>
<evidence type="ECO:0000256" key="5">
    <source>
        <dbReference type="ARBA" id="ARBA00023136"/>
    </source>
</evidence>
<accession>A0A430KLI4</accession>
<feature type="domain" description="EamA" evidence="7">
    <location>
        <begin position="9"/>
        <end position="142"/>
    </location>
</feature>
<dbReference type="InterPro" id="IPR037185">
    <property type="entry name" value="EmrE-like"/>
</dbReference>
<feature type="transmembrane region" description="Helical" evidence="6">
    <location>
        <begin position="126"/>
        <end position="146"/>
    </location>
</feature>
<dbReference type="Pfam" id="PF00892">
    <property type="entry name" value="EamA"/>
    <property type="match status" value="2"/>
</dbReference>
<comment type="caution">
    <text evidence="8">The sequence shown here is derived from an EMBL/GenBank/DDBJ whole genome shotgun (WGS) entry which is preliminary data.</text>
</comment>
<dbReference type="InterPro" id="IPR000620">
    <property type="entry name" value="EamA_dom"/>
</dbReference>
<dbReference type="SUPFAM" id="SSF103481">
    <property type="entry name" value="Multidrug resistance efflux transporter EmrE"/>
    <property type="match status" value="2"/>
</dbReference>
<feature type="transmembrane region" description="Helical" evidence="6">
    <location>
        <begin position="70"/>
        <end position="89"/>
    </location>
</feature>
<dbReference type="OrthoDB" id="184388at2"/>
<dbReference type="Proteomes" id="UP000283087">
    <property type="component" value="Unassembled WGS sequence"/>
</dbReference>
<feature type="domain" description="EamA" evidence="7">
    <location>
        <begin position="153"/>
        <end position="289"/>
    </location>
</feature>
<comment type="similarity">
    <text evidence="2">Belongs to the EamA transporter family.</text>
</comment>
<evidence type="ECO:0000313" key="8">
    <source>
        <dbReference type="EMBL" id="RTE64253.1"/>
    </source>
</evidence>
<dbReference type="InterPro" id="IPR050638">
    <property type="entry name" value="AA-Vitamin_Transporters"/>
</dbReference>
<organism evidence="8 9">
    <name type="scientific">Amphritea opalescens</name>
    <dbReference type="NCBI Taxonomy" id="2490544"/>
    <lineage>
        <taxon>Bacteria</taxon>
        <taxon>Pseudomonadati</taxon>
        <taxon>Pseudomonadota</taxon>
        <taxon>Gammaproteobacteria</taxon>
        <taxon>Oceanospirillales</taxon>
        <taxon>Oceanospirillaceae</taxon>
        <taxon>Amphritea</taxon>
    </lineage>
</organism>
<keyword evidence="5 6" id="KW-0472">Membrane</keyword>
<feature type="transmembrane region" description="Helical" evidence="6">
    <location>
        <begin position="101"/>
        <end position="119"/>
    </location>
</feature>
<feature type="transmembrane region" description="Helical" evidence="6">
    <location>
        <begin position="247"/>
        <end position="266"/>
    </location>
</feature>
<dbReference type="EMBL" id="RQXW01000031">
    <property type="protein sequence ID" value="RTE64253.1"/>
    <property type="molecule type" value="Genomic_DNA"/>
</dbReference>
<proteinExistence type="inferred from homology"/>
<feature type="transmembrane region" description="Helical" evidence="6">
    <location>
        <begin position="185"/>
        <end position="204"/>
    </location>
</feature>
<feature type="transmembrane region" description="Helical" evidence="6">
    <location>
        <begin position="272"/>
        <end position="289"/>
    </location>
</feature>
<dbReference type="PANTHER" id="PTHR32322:SF2">
    <property type="entry name" value="EAMA DOMAIN-CONTAINING PROTEIN"/>
    <property type="match status" value="1"/>
</dbReference>
<reference evidence="8 9" key="1">
    <citation type="submission" date="2018-11" db="EMBL/GenBank/DDBJ databases">
        <title>The draft genome sequence of Amphritea opalescens ANRC-JH13T.</title>
        <authorList>
            <person name="Fang Z."/>
            <person name="Zhang Y."/>
            <person name="Han X."/>
        </authorList>
    </citation>
    <scope>NUCLEOTIDE SEQUENCE [LARGE SCALE GENOMIC DNA]</scope>
    <source>
        <strain evidence="8 9">ANRC-JH13</strain>
    </source>
</reference>
<feature type="transmembrane region" description="Helical" evidence="6">
    <location>
        <begin position="216"/>
        <end position="240"/>
    </location>
</feature>
<evidence type="ECO:0000256" key="2">
    <source>
        <dbReference type="ARBA" id="ARBA00007362"/>
    </source>
</evidence>
<feature type="transmembrane region" description="Helical" evidence="6">
    <location>
        <begin position="152"/>
        <end position="173"/>
    </location>
</feature>
<gene>
    <name evidence="8" type="ORF">EH243_18300</name>
</gene>
<name>A0A430KLI4_9GAMM</name>
<feature type="transmembrane region" description="Helical" evidence="6">
    <location>
        <begin position="41"/>
        <end position="58"/>
    </location>
</feature>
<comment type="subcellular location">
    <subcellularLocation>
        <location evidence="1">Membrane</location>
        <topology evidence="1">Multi-pass membrane protein</topology>
    </subcellularLocation>
</comment>
<dbReference type="RefSeq" id="WP_126160102.1">
    <property type="nucleotide sequence ID" value="NZ_RQXW01000031.1"/>
</dbReference>
<dbReference type="AlphaFoldDB" id="A0A430KLI4"/>
<evidence type="ECO:0000313" key="9">
    <source>
        <dbReference type="Proteomes" id="UP000283087"/>
    </source>
</evidence>
<sequence length="299" mass="32755">MIKSQFDGLAILLLVGLCLLFGLNQVVVKFGLEGVSPLMQAGLRSIGASVLLIAWMLWRGEKILRRDGAFWWGMLLGVLFALEFLFIYMALNLTTASRTTIFLYTSPFVVALGVHLFVPGEQLSKVQAAGLLVAFIGVFVAFRDSLDADASLLGDSLALVGAFFWGATTVVLKASPQRHQSPARVLLYQLVVSALILPLLSWLLNEPGIVSLTPSVIGSLLFQIVLMAFVGYMAWFWLLSHYPASKIASFTFLTPLFGVLFAWLILDEQLTFDMVGALLLVALGIYLVNRPARRTGKIV</sequence>
<evidence type="ECO:0000256" key="3">
    <source>
        <dbReference type="ARBA" id="ARBA00022692"/>
    </source>
</evidence>
<protein>
    <submittedName>
        <fullName evidence="8">DMT family transporter</fullName>
    </submittedName>
</protein>
<evidence type="ECO:0000256" key="1">
    <source>
        <dbReference type="ARBA" id="ARBA00004141"/>
    </source>
</evidence>
<keyword evidence="9" id="KW-1185">Reference proteome</keyword>
<evidence type="ECO:0000256" key="4">
    <source>
        <dbReference type="ARBA" id="ARBA00022989"/>
    </source>
</evidence>
<dbReference type="GO" id="GO:0016020">
    <property type="term" value="C:membrane"/>
    <property type="evidence" value="ECO:0007669"/>
    <property type="project" value="UniProtKB-SubCell"/>
</dbReference>
<dbReference type="PANTHER" id="PTHR32322">
    <property type="entry name" value="INNER MEMBRANE TRANSPORTER"/>
    <property type="match status" value="1"/>
</dbReference>